<dbReference type="EMBL" id="GFPF01007750">
    <property type="protein sequence ID" value="MAA18896.1"/>
    <property type="molecule type" value="Transcribed_RNA"/>
</dbReference>
<dbReference type="GO" id="GO:1903599">
    <property type="term" value="P:positive regulation of autophagy of mitochondrion"/>
    <property type="evidence" value="ECO:0007669"/>
    <property type="project" value="TreeGrafter"/>
</dbReference>
<proteinExistence type="predicted"/>
<dbReference type="SUPFAM" id="SSF81383">
    <property type="entry name" value="F-box domain"/>
    <property type="match status" value="1"/>
</dbReference>
<reference evidence="2" key="1">
    <citation type="journal article" date="2017" name="Parasit. Vectors">
        <title>Sialotranscriptomics of Rhipicephalus zambeziensis reveals intricate expression profiles of secretory proteins and suggests tight temporal transcriptional regulation during blood-feeding.</title>
        <authorList>
            <person name="de Castro M.H."/>
            <person name="de Klerk D."/>
            <person name="Pienaar R."/>
            <person name="Rees D.J.G."/>
            <person name="Mans B.J."/>
        </authorList>
    </citation>
    <scope>NUCLEOTIDE SEQUENCE</scope>
    <source>
        <tissue evidence="2">Salivary glands</tissue>
    </source>
</reference>
<feature type="domain" description="F-box" evidence="1">
    <location>
        <begin position="219"/>
        <end position="265"/>
    </location>
</feature>
<dbReference type="InterPro" id="IPR021625">
    <property type="entry name" value="PI31_Prot_N"/>
</dbReference>
<protein>
    <submittedName>
        <fullName evidence="2">F-box protein 7</fullName>
    </submittedName>
</protein>
<accession>A0A224YMS3</accession>
<name>A0A224YMS3_9ACAR</name>
<dbReference type="InterPro" id="IPR036047">
    <property type="entry name" value="F-box-like_dom_sf"/>
</dbReference>
<dbReference type="AlphaFoldDB" id="A0A224YMS3"/>
<dbReference type="InterPro" id="IPR001810">
    <property type="entry name" value="F-box_dom"/>
</dbReference>
<evidence type="ECO:0000313" key="2">
    <source>
        <dbReference type="EMBL" id="MAA18896.1"/>
    </source>
</evidence>
<dbReference type="PANTHER" id="PTHR15537:SF2">
    <property type="entry name" value="F-BOX ONLY PROTEIN 7"/>
    <property type="match status" value="1"/>
</dbReference>
<dbReference type="PANTHER" id="PTHR15537">
    <property type="entry name" value="F-BOX ONLY PROTEIN 7"/>
    <property type="match status" value="1"/>
</dbReference>
<dbReference type="PROSITE" id="PS50181">
    <property type="entry name" value="FBOX"/>
    <property type="match status" value="1"/>
</dbReference>
<dbReference type="Gene3D" id="3.40.1000.30">
    <property type="match status" value="1"/>
</dbReference>
<dbReference type="Pfam" id="PF11566">
    <property type="entry name" value="PI31_Prot_N"/>
    <property type="match status" value="1"/>
</dbReference>
<dbReference type="GO" id="GO:0019901">
    <property type="term" value="F:protein kinase binding"/>
    <property type="evidence" value="ECO:0007669"/>
    <property type="project" value="InterPro"/>
</dbReference>
<dbReference type="InterPro" id="IPR047118">
    <property type="entry name" value="Fbxo7"/>
</dbReference>
<organism evidence="2">
    <name type="scientific">Rhipicephalus zambeziensis</name>
    <dbReference type="NCBI Taxonomy" id="60191"/>
    <lineage>
        <taxon>Eukaryota</taxon>
        <taxon>Metazoa</taxon>
        <taxon>Ecdysozoa</taxon>
        <taxon>Arthropoda</taxon>
        <taxon>Chelicerata</taxon>
        <taxon>Arachnida</taxon>
        <taxon>Acari</taxon>
        <taxon>Parasitiformes</taxon>
        <taxon>Ixodida</taxon>
        <taxon>Ixodoidea</taxon>
        <taxon>Ixodidae</taxon>
        <taxon>Rhipicephalinae</taxon>
        <taxon>Rhipicephalus</taxon>
        <taxon>Rhipicephalus</taxon>
    </lineage>
</organism>
<dbReference type="Pfam" id="PF12937">
    <property type="entry name" value="F-box-like"/>
    <property type="match status" value="1"/>
</dbReference>
<dbReference type="Gene3D" id="1.20.1280.50">
    <property type="match status" value="1"/>
</dbReference>
<evidence type="ECO:0000259" key="1">
    <source>
        <dbReference type="PROSITE" id="PS50181"/>
    </source>
</evidence>
<sequence length="394" mass="44995">MPRGWHVWNASCVGDETSAVQATNSYTRAWSVLRLGSKVSREQARPQYCYQVQDFTMPLPKHLEDLHMTCNVNHPREALALAVHVLMTEVGFELEGWQETLTDGSTKDHPATENFFWERSDCLMKIGYSHPTCPSVSFLVAFVLFDPNVIIHGLVAHESNTEGFSLNLRISDFIQRAFLSDPEPNKVYKNLPTLSRLVKDSVALPLLGWAQSVTNVAPTFGFMTLSSEIQLLILGYLNVRDLLAASGVNTDLFELASHPVLWRKLFLKNFPSVEVSPTDNVSDWRERYKREYLLRKEQQENALRLLPRMRLVMPNTLRNAHRPFLLPPVPQISDDDFDFDMFMPRPPRFSPPYVPQLPRRPPDPAFPRPFFGQYGVLPRGVLPQQQFGPGFGFL</sequence>